<evidence type="ECO:0000259" key="3">
    <source>
        <dbReference type="PROSITE" id="PS50883"/>
    </source>
</evidence>
<feature type="domain" description="PAC" evidence="2">
    <location>
        <begin position="299"/>
        <end position="353"/>
    </location>
</feature>
<dbReference type="InterPro" id="IPR052155">
    <property type="entry name" value="Biofilm_reg_signaling"/>
</dbReference>
<dbReference type="InterPro" id="IPR043128">
    <property type="entry name" value="Rev_trsase/Diguanyl_cyclase"/>
</dbReference>
<feature type="domain" description="EAL" evidence="3">
    <location>
        <begin position="527"/>
        <end position="781"/>
    </location>
</feature>
<dbReference type="RefSeq" id="WP_233054404.1">
    <property type="nucleotide sequence ID" value="NZ_JAIMJA010000024.1"/>
</dbReference>
<dbReference type="SUPFAM" id="SSF55785">
    <property type="entry name" value="PYP-like sensor domain (PAS domain)"/>
    <property type="match status" value="2"/>
</dbReference>
<feature type="domain" description="GGDEF" evidence="4">
    <location>
        <begin position="385"/>
        <end position="518"/>
    </location>
</feature>
<dbReference type="Proteomes" id="UP001201273">
    <property type="component" value="Unassembled WGS sequence"/>
</dbReference>
<dbReference type="CDD" id="cd01948">
    <property type="entry name" value="EAL"/>
    <property type="match status" value="1"/>
</dbReference>
<dbReference type="CDD" id="cd01949">
    <property type="entry name" value="GGDEF"/>
    <property type="match status" value="1"/>
</dbReference>
<dbReference type="SMART" id="SM00091">
    <property type="entry name" value="PAS"/>
    <property type="match status" value="2"/>
</dbReference>
<name>A0ABS8WCG7_9GAMM</name>
<protein>
    <submittedName>
        <fullName evidence="5">EAL domain-containing protein</fullName>
    </submittedName>
</protein>
<dbReference type="SMART" id="SM00267">
    <property type="entry name" value="GGDEF"/>
    <property type="match status" value="1"/>
</dbReference>
<dbReference type="SMART" id="SM00052">
    <property type="entry name" value="EAL"/>
    <property type="match status" value="1"/>
</dbReference>
<dbReference type="Pfam" id="PF08448">
    <property type="entry name" value="PAS_4"/>
    <property type="match status" value="1"/>
</dbReference>
<dbReference type="Pfam" id="PF00563">
    <property type="entry name" value="EAL"/>
    <property type="match status" value="1"/>
</dbReference>
<evidence type="ECO:0000259" key="1">
    <source>
        <dbReference type="PROSITE" id="PS50112"/>
    </source>
</evidence>
<dbReference type="InterPro" id="IPR000160">
    <property type="entry name" value="GGDEF_dom"/>
</dbReference>
<dbReference type="CDD" id="cd00130">
    <property type="entry name" value="PAS"/>
    <property type="match status" value="2"/>
</dbReference>
<dbReference type="InterPro" id="IPR035965">
    <property type="entry name" value="PAS-like_dom_sf"/>
</dbReference>
<dbReference type="SUPFAM" id="SSF55073">
    <property type="entry name" value="Nucleotide cyclase"/>
    <property type="match status" value="1"/>
</dbReference>
<dbReference type="NCBIfam" id="TIGR00254">
    <property type="entry name" value="GGDEF"/>
    <property type="match status" value="1"/>
</dbReference>
<dbReference type="NCBIfam" id="TIGR00229">
    <property type="entry name" value="sensory_box"/>
    <property type="match status" value="2"/>
</dbReference>
<evidence type="ECO:0000313" key="6">
    <source>
        <dbReference type="Proteomes" id="UP001201273"/>
    </source>
</evidence>
<dbReference type="InterPro" id="IPR013656">
    <property type="entry name" value="PAS_4"/>
</dbReference>
<dbReference type="Pfam" id="PF13426">
    <property type="entry name" value="PAS_9"/>
    <property type="match status" value="1"/>
</dbReference>
<feature type="domain" description="PAS" evidence="1">
    <location>
        <begin position="106"/>
        <end position="176"/>
    </location>
</feature>
<accession>A0ABS8WCG7</accession>
<dbReference type="EMBL" id="JAIMJA010000024">
    <property type="protein sequence ID" value="MCE2596739.1"/>
    <property type="molecule type" value="Genomic_DNA"/>
</dbReference>
<dbReference type="Gene3D" id="3.20.20.450">
    <property type="entry name" value="EAL domain"/>
    <property type="match status" value="1"/>
</dbReference>
<dbReference type="PROSITE" id="PS50887">
    <property type="entry name" value="GGDEF"/>
    <property type="match status" value="1"/>
</dbReference>
<feature type="domain" description="PAS" evidence="1">
    <location>
        <begin position="228"/>
        <end position="274"/>
    </location>
</feature>
<dbReference type="InterPro" id="IPR000700">
    <property type="entry name" value="PAS-assoc_C"/>
</dbReference>
<gene>
    <name evidence="5" type="ORF">K6Y31_18305</name>
</gene>
<dbReference type="PROSITE" id="PS50112">
    <property type="entry name" value="PAS"/>
    <property type="match status" value="2"/>
</dbReference>
<evidence type="ECO:0000313" key="5">
    <source>
        <dbReference type="EMBL" id="MCE2596739.1"/>
    </source>
</evidence>
<dbReference type="InterPro" id="IPR000014">
    <property type="entry name" value="PAS"/>
</dbReference>
<dbReference type="SMART" id="SM00086">
    <property type="entry name" value="PAC"/>
    <property type="match status" value="2"/>
</dbReference>
<dbReference type="PROSITE" id="PS50883">
    <property type="entry name" value="EAL"/>
    <property type="match status" value="1"/>
</dbReference>
<dbReference type="InterPro" id="IPR029787">
    <property type="entry name" value="Nucleotide_cyclase"/>
</dbReference>
<evidence type="ECO:0000259" key="2">
    <source>
        <dbReference type="PROSITE" id="PS50113"/>
    </source>
</evidence>
<evidence type="ECO:0000259" key="4">
    <source>
        <dbReference type="PROSITE" id="PS50887"/>
    </source>
</evidence>
<dbReference type="InterPro" id="IPR001633">
    <property type="entry name" value="EAL_dom"/>
</dbReference>
<dbReference type="PROSITE" id="PS50113">
    <property type="entry name" value="PAC"/>
    <property type="match status" value="2"/>
</dbReference>
<dbReference type="Gene3D" id="3.30.450.20">
    <property type="entry name" value="PAS domain"/>
    <property type="match status" value="2"/>
</dbReference>
<feature type="domain" description="PAC" evidence="2">
    <location>
        <begin position="179"/>
        <end position="231"/>
    </location>
</feature>
<comment type="caution">
    <text evidence="5">The sequence shown here is derived from an EMBL/GenBank/DDBJ whole genome shotgun (WGS) entry which is preliminary data.</text>
</comment>
<dbReference type="PANTHER" id="PTHR44757">
    <property type="entry name" value="DIGUANYLATE CYCLASE DGCP"/>
    <property type="match status" value="1"/>
</dbReference>
<reference evidence="5 6" key="1">
    <citation type="journal article" date="2022" name="Environ. Microbiol. Rep.">
        <title>Eco-phylogenetic analyses reveal divergent evolution of vitamin B12 metabolism in the marine bacterial family 'Psychromonadaceae'.</title>
        <authorList>
            <person name="Jin X."/>
            <person name="Yang Y."/>
            <person name="Cao H."/>
            <person name="Gao B."/>
            <person name="Zhao Z."/>
        </authorList>
    </citation>
    <scope>NUCLEOTIDE SEQUENCE [LARGE SCALE GENOMIC DNA]</scope>
    <source>
        <strain evidence="5 6">MKS20</strain>
    </source>
</reference>
<organism evidence="5 6">
    <name type="scientific">Motilimonas cestriensis</name>
    <dbReference type="NCBI Taxonomy" id="2742685"/>
    <lineage>
        <taxon>Bacteria</taxon>
        <taxon>Pseudomonadati</taxon>
        <taxon>Pseudomonadota</taxon>
        <taxon>Gammaproteobacteria</taxon>
        <taxon>Alteromonadales</taxon>
        <taxon>Alteromonadales genera incertae sedis</taxon>
        <taxon>Motilimonas</taxon>
    </lineage>
</organism>
<dbReference type="Gene3D" id="3.30.70.270">
    <property type="match status" value="1"/>
</dbReference>
<keyword evidence="6" id="KW-1185">Reference proteome</keyword>
<proteinExistence type="predicted"/>
<dbReference type="InterPro" id="IPR035919">
    <property type="entry name" value="EAL_sf"/>
</dbReference>
<dbReference type="InterPro" id="IPR001610">
    <property type="entry name" value="PAC"/>
</dbReference>
<dbReference type="PANTHER" id="PTHR44757:SF2">
    <property type="entry name" value="BIOFILM ARCHITECTURE MAINTENANCE PROTEIN MBAA"/>
    <property type="match status" value="1"/>
</dbReference>
<sequence>MSLKTVLYFGDNALLAKKLAEQILTQELFSFSGVNTNNDFEEALQQAWQLILIDKPLTPKQHHMLLECQAQQQTQLVHLQLTLAQREPIDDSMAQNRMLKKQLDDVHSLLKATVNTIPDLIFYKDPDSRFMGCNQAFEVFAGRPEQAIFGHTDDDFFEPNQALMCQEQDKYVVESGEILTSEETLTYHNGEKHLIDMYKVPYFDKQGEVLGLIGVGRDITEKRKAEKKLKRAAIVFENTQEGILITDKKGIILSVNPAFSLITGYSEEEALGNTPALLKSGKHDDAFYQSFWHQLDSVGNWHGEIINRRKSGEDYHQWLNISSIKDKNNAVTNYVATFSDLSELKQSEEKLQYIKYHDSLTGLGNRLFFVHRLEDSIQRARRNGHGFAIMHIDLDRFSRVNKNLGHSFGDRVLKEVAKRLTEMFSEKDVIARFGSDEYAIMIDEMIHEQDAAHAAKKLARELSCGLIVDEQAVYLNVNIGISLYPDDGETPESLLGNAEAALLRVKQDRSNYYEFYTEELTLAAQRQFTLENELRFALRRSEFELYYQPQVDLKKNKVVAVEALIRWNHPTNGIIEPLSFLSVAKECELMANIDLWVIQQACLQAVEWEEQGINFGRVAVNLSLCVLMQADLMSNVLSFLKATACAAHLLEFEVQEDVLSDDSAVVRANLINMSKLGVRLAIDDFGTGRSSLNNMKRVHVDKIKIAQDFIRHAHVDPIEKAIIKSIVSLGDNLGIDVVAEGTETDIQVDYVSDMGCHLVQGFHISKPMRKAKATFFLRCRR</sequence>
<dbReference type="SUPFAM" id="SSF141868">
    <property type="entry name" value="EAL domain-like"/>
    <property type="match status" value="1"/>
</dbReference>
<dbReference type="Pfam" id="PF00990">
    <property type="entry name" value="GGDEF"/>
    <property type="match status" value="1"/>
</dbReference>